<accession>A0A6V8NGW4</accession>
<organism evidence="2 3">
    <name type="scientific">Candidatus Hakubella thermalkaliphila</name>
    <dbReference type="NCBI Taxonomy" id="2754717"/>
    <lineage>
        <taxon>Bacteria</taxon>
        <taxon>Bacillati</taxon>
        <taxon>Actinomycetota</taxon>
        <taxon>Actinomycetota incertae sedis</taxon>
        <taxon>Candidatus Hakubellales</taxon>
        <taxon>Candidatus Hakubellaceae</taxon>
        <taxon>Candidatus Hakubella</taxon>
    </lineage>
</organism>
<dbReference type="AlphaFoldDB" id="A0A6V8NGW4"/>
<dbReference type="Pfam" id="PF24894">
    <property type="entry name" value="Hexapep_GlmU"/>
    <property type="match status" value="1"/>
</dbReference>
<gene>
    <name evidence="2" type="ORF">HKBW3S03_01047</name>
</gene>
<dbReference type="InterPro" id="IPR056818">
    <property type="entry name" value="GlmU/GlgC-like_hexapep"/>
</dbReference>
<feature type="domain" description="Glucose-1-phosphate adenylyltransferase/Bifunctional protein GlmU-like C-terminal hexapeptide" evidence="1">
    <location>
        <begin position="2"/>
        <end position="37"/>
    </location>
</feature>
<evidence type="ECO:0000313" key="2">
    <source>
        <dbReference type="EMBL" id="GFP19542.1"/>
    </source>
</evidence>
<dbReference type="SUPFAM" id="SSF51161">
    <property type="entry name" value="Trimeric LpxA-like enzymes"/>
    <property type="match status" value="1"/>
</dbReference>
<evidence type="ECO:0000259" key="1">
    <source>
        <dbReference type="Pfam" id="PF24894"/>
    </source>
</evidence>
<comment type="caution">
    <text evidence="2">The sequence shown here is derived from an EMBL/GenBank/DDBJ whole genome shotgun (WGS) entry which is preliminary data.</text>
</comment>
<dbReference type="Gene3D" id="2.160.10.10">
    <property type="entry name" value="Hexapeptide repeat proteins"/>
    <property type="match status" value="1"/>
</dbReference>
<proteinExistence type="predicted"/>
<feature type="non-terminal residue" evidence="2">
    <location>
        <position position="1"/>
    </location>
</feature>
<name>A0A6V8NGW4_9ACTN</name>
<dbReference type="Proteomes" id="UP000574717">
    <property type="component" value="Unassembled WGS sequence"/>
</dbReference>
<keyword evidence="2" id="KW-0548">Nucleotidyltransferase</keyword>
<reference evidence="2 3" key="1">
    <citation type="journal article" date="2020" name="Front. Microbiol.">
        <title>Single-cell genomics of novel Actinobacteria with the Wood-Ljungdahl pathway discovered in a serpentinizing system.</title>
        <authorList>
            <person name="Merino N."/>
            <person name="Kawai M."/>
            <person name="Boyd E.S."/>
            <person name="Colman D.R."/>
            <person name="McGlynn S.E."/>
            <person name="Nealson K.H."/>
            <person name="Kurokawa K."/>
            <person name="Hongoh Y."/>
        </authorList>
    </citation>
    <scope>NUCLEOTIDE SEQUENCE [LARGE SCALE GENOMIC DNA]</scope>
    <source>
        <strain evidence="2 3">S03</strain>
    </source>
</reference>
<dbReference type="GO" id="GO:0016779">
    <property type="term" value="F:nucleotidyltransferase activity"/>
    <property type="evidence" value="ECO:0007669"/>
    <property type="project" value="UniProtKB-KW"/>
</dbReference>
<evidence type="ECO:0000313" key="3">
    <source>
        <dbReference type="Proteomes" id="UP000574717"/>
    </source>
</evidence>
<dbReference type="EMBL" id="BLRU01000094">
    <property type="protein sequence ID" value="GFP19542.1"/>
    <property type="molecule type" value="Genomic_DNA"/>
</dbReference>
<dbReference type="InterPro" id="IPR011004">
    <property type="entry name" value="Trimer_LpxA-like_sf"/>
</dbReference>
<protein>
    <submittedName>
        <fullName evidence="2">Mannose-1-phosphate guanylyltransferase</fullName>
    </submittedName>
</protein>
<keyword evidence="2" id="KW-0808">Transferase</keyword>
<sequence>TTVEGSVILDSCTIGRACRIKDSILSKGVSLQDEVHVLDNSVIGDNCLIEKDNQLKRAVRVFPGTYLKEGSIKF</sequence>